<dbReference type="PANTHER" id="PTHR34873:SF3">
    <property type="entry name" value="ADDICTION MODULE TOXIN, HICA FAMILY"/>
    <property type="match status" value="1"/>
</dbReference>
<name>A0A1G2AAA5_9BACT</name>
<evidence type="ECO:0008006" key="10">
    <source>
        <dbReference type="Google" id="ProtNLM"/>
    </source>
</evidence>
<sequence>MKLPVPGSKETIKKLQKVGFIIDHQTGSHVILIHPALKRRVTVPYHHKDIKKKTIKSIIDQAGLTIEEFITI</sequence>
<dbReference type="PANTHER" id="PTHR34873">
    <property type="entry name" value="SSR1766 PROTEIN"/>
    <property type="match status" value="1"/>
</dbReference>
<dbReference type="InterPro" id="IPR038570">
    <property type="entry name" value="HicA_sf"/>
</dbReference>
<evidence type="ECO:0000256" key="4">
    <source>
        <dbReference type="ARBA" id="ARBA00022759"/>
    </source>
</evidence>
<proteinExistence type="inferred from homology"/>
<evidence type="ECO:0000256" key="3">
    <source>
        <dbReference type="ARBA" id="ARBA00022722"/>
    </source>
</evidence>
<dbReference type="Gene3D" id="3.30.920.30">
    <property type="entry name" value="Hypothetical protein"/>
    <property type="match status" value="1"/>
</dbReference>
<evidence type="ECO:0000256" key="7">
    <source>
        <dbReference type="ARBA" id="ARBA00023016"/>
    </source>
</evidence>
<comment type="caution">
    <text evidence="8">The sequence shown here is derived from an EMBL/GenBank/DDBJ whole genome shotgun (WGS) entry which is preliminary data.</text>
</comment>
<evidence type="ECO:0000256" key="1">
    <source>
        <dbReference type="ARBA" id="ARBA00006620"/>
    </source>
</evidence>
<keyword evidence="6" id="KW-0694">RNA-binding</keyword>
<evidence type="ECO:0000256" key="6">
    <source>
        <dbReference type="ARBA" id="ARBA00022884"/>
    </source>
</evidence>
<keyword evidence="2" id="KW-1277">Toxin-antitoxin system</keyword>
<dbReference type="GO" id="GO:0003729">
    <property type="term" value="F:mRNA binding"/>
    <property type="evidence" value="ECO:0007669"/>
    <property type="project" value="InterPro"/>
</dbReference>
<dbReference type="AlphaFoldDB" id="A0A1G2AAA5"/>
<dbReference type="InterPro" id="IPR012933">
    <property type="entry name" value="HicA_mRNA_interferase"/>
</dbReference>
<evidence type="ECO:0000256" key="2">
    <source>
        <dbReference type="ARBA" id="ARBA00022649"/>
    </source>
</evidence>
<dbReference type="GO" id="GO:0004519">
    <property type="term" value="F:endonuclease activity"/>
    <property type="evidence" value="ECO:0007669"/>
    <property type="project" value="UniProtKB-KW"/>
</dbReference>
<dbReference type="Pfam" id="PF07927">
    <property type="entry name" value="HicA_toxin"/>
    <property type="match status" value="1"/>
</dbReference>
<evidence type="ECO:0000256" key="5">
    <source>
        <dbReference type="ARBA" id="ARBA00022801"/>
    </source>
</evidence>
<organism evidence="8 9">
    <name type="scientific">Candidatus Jacksonbacteria bacterium RIFCSPLOWO2_02_FULL_44_20</name>
    <dbReference type="NCBI Taxonomy" id="1798460"/>
    <lineage>
        <taxon>Bacteria</taxon>
        <taxon>Candidatus Jacksoniibacteriota</taxon>
    </lineage>
</organism>
<keyword evidence="5" id="KW-0378">Hydrolase</keyword>
<dbReference type="EMBL" id="MHJU01000012">
    <property type="protein sequence ID" value="OGY73426.1"/>
    <property type="molecule type" value="Genomic_DNA"/>
</dbReference>
<dbReference type="GO" id="GO:0016787">
    <property type="term" value="F:hydrolase activity"/>
    <property type="evidence" value="ECO:0007669"/>
    <property type="project" value="UniProtKB-KW"/>
</dbReference>
<dbReference type="SUPFAM" id="SSF54786">
    <property type="entry name" value="YcfA/nrd intein domain"/>
    <property type="match status" value="1"/>
</dbReference>
<reference evidence="8 9" key="1">
    <citation type="journal article" date="2016" name="Nat. Commun.">
        <title>Thousands of microbial genomes shed light on interconnected biogeochemical processes in an aquifer system.</title>
        <authorList>
            <person name="Anantharaman K."/>
            <person name="Brown C.T."/>
            <person name="Hug L.A."/>
            <person name="Sharon I."/>
            <person name="Castelle C.J."/>
            <person name="Probst A.J."/>
            <person name="Thomas B.C."/>
            <person name="Singh A."/>
            <person name="Wilkins M.J."/>
            <person name="Karaoz U."/>
            <person name="Brodie E.L."/>
            <person name="Williams K.H."/>
            <person name="Hubbard S.S."/>
            <person name="Banfield J.F."/>
        </authorList>
    </citation>
    <scope>NUCLEOTIDE SEQUENCE [LARGE SCALE GENOMIC DNA]</scope>
</reference>
<protein>
    <recommendedName>
        <fullName evidence="10">Toxin HicA</fullName>
    </recommendedName>
</protein>
<comment type="similarity">
    <text evidence="1">Belongs to the HicA mRNA interferase family.</text>
</comment>
<dbReference type="Proteomes" id="UP000178315">
    <property type="component" value="Unassembled WGS sequence"/>
</dbReference>
<accession>A0A1G2AAA5</accession>
<evidence type="ECO:0000313" key="9">
    <source>
        <dbReference type="Proteomes" id="UP000178315"/>
    </source>
</evidence>
<keyword evidence="3" id="KW-0540">Nuclease</keyword>
<keyword evidence="7" id="KW-0346">Stress response</keyword>
<evidence type="ECO:0000313" key="8">
    <source>
        <dbReference type="EMBL" id="OGY73426.1"/>
    </source>
</evidence>
<gene>
    <name evidence="8" type="ORF">A3H61_04720</name>
</gene>
<keyword evidence="4" id="KW-0255">Endonuclease</keyword>